<dbReference type="Proteomes" id="UP001602370">
    <property type="component" value="Unassembled WGS sequence"/>
</dbReference>
<evidence type="ECO:0000313" key="3">
    <source>
        <dbReference type="Proteomes" id="UP001602370"/>
    </source>
</evidence>
<dbReference type="SUPFAM" id="SSF160631">
    <property type="entry name" value="SMI1/KNR4-like"/>
    <property type="match status" value="1"/>
</dbReference>
<accession>A0ABW6XKD4</accession>
<dbReference type="InterPro" id="IPR018958">
    <property type="entry name" value="Knr4/Smi1-like_dom"/>
</dbReference>
<evidence type="ECO:0000259" key="1">
    <source>
        <dbReference type="SMART" id="SM00860"/>
    </source>
</evidence>
<organism evidence="2 3">
    <name type="scientific">Streptomyces flavochromogenes</name>
    <dbReference type="NCBI Taxonomy" id="68199"/>
    <lineage>
        <taxon>Bacteria</taxon>
        <taxon>Bacillati</taxon>
        <taxon>Actinomycetota</taxon>
        <taxon>Actinomycetes</taxon>
        <taxon>Kitasatosporales</taxon>
        <taxon>Streptomycetaceae</taxon>
        <taxon>Streptomyces</taxon>
    </lineage>
</organism>
<dbReference type="Pfam" id="PF09346">
    <property type="entry name" value="SMI1_KNR4"/>
    <property type="match status" value="1"/>
</dbReference>
<feature type="domain" description="Knr4/Smi1-like" evidence="1">
    <location>
        <begin position="18"/>
        <end position="150"/>
    </location>
</feature>
<dbReference type="SMART" id="SM00860">
    <property type="entry name" value="SMI1_KNR4"/>
    <property type="match status" value="1"/>
</dbReference>
<gene>
    <name evidence="2" type="ORF">ACFY8C_06185</name>
</gene>
<dbReference type="InterPro" id="IPR037883">
    <property type="entry name" value="Knr4/Smi1-like_sf"/>
</dbReference>
<dbReference type="RefSeq" id="WP_245234544.1">
    <property type="nucleotide sequence ID" value="NZ_JBIBDZ010000002.1"/>
</dbReference>
<reference evidence="2 3" key="1">
    <citation type="submission" date="2024-10" db="EMBL/GenBank/DDBJ databases">
        <title>The Natural Products Discovery Center: Release of the First 8490 Sequenced Strains for Exploring Actinobacteria Biosynthetic Diversity.</title>
        <authorList>
            <person name="Kalkreuter E."/>
            <person name="Kautsar S.A."/>
            <person name="Yang D."/>
            <person name="Bader C.D."/>
            <person name="Teijaro C.N."/>
            <person name="Fluegel L."/>
            <person name="Davis C.M."/>
            <person name="Simpson J.R."/>
            <person name="Lauterbach L."/>
            <person name="Steele A.D."/>
            <person name="Gui C."/>
            <person name="Meng S."/>
            <person name="Li G."/>
            <person name="Viehrig K."/>
            <person name="Ye F."/>
            <person name="Su P."/>
            <person name="Kiefer A.F."/>
            <person name="Nichols A."/>
            <person name="Cepeda A.J."/>
            <person name="Yan W."/>
            <person name="Fan B."/>
            <person name="Jiang Y."/>
            <person name="Adhikari A."/>
            <person name="Zheng C.-J."/>
            <person name="Schuster L."/>
            <person name="Cowan T.M."/>
            <person name="Smanski M.J."/>
            <person name="Chevrette M.G."/>
            <person name="De Carvalho L.P.S."/>
            <person name="Shen B."/>
        </authorList>
    </citation>
    <scope>NUCLEOTIDE SEQUENCE [LARGE SCALE GENOMIC DNA]</scope>
    <source>
        <strain evidence="2 3">NPDC012605</strain>
    </source>
</reference>
<keyword evidence="3" id="KW-1185">Reference proteome</keyword>
<dbReference type="Gene3D" id="3.40.1580.10">
    <property type="entry name" value="SMI1/KNR4-like"/>
    <property type="match status" value="1"/>
</dbReference>
<dbReference type="EMBL" id="JBIBDZ010000002">
    <property type="protein sequence ID" value="MFF5917914.1"/>
    <property type="molecule type" value="Genomic_DNA"/>
</dbReference>
<comment type="caution">
    <text evidence="2">The sequence shown here is derived from an EMBL/GenBank/DDBJ whole genome shotgun (WGS) entry which is preliminary data.</text>
</comment>
<name>A0ABW6XKD4_9ACTN</name>
<evidence type="ECO:0000313" key="2">
    <source>
        <dbReference type="EMBL" id="MFF5917914.1"/>
    </source>
</evidence>
<proteinExistence type="predicted"/>
<sequence length="165" mass="18287">MHHLGAVFALLGEPRAAGADRAAWERLEETLGVTLPEDYRAVVDAYAPAQLNRQLYLLHPADDLALWMEQTLRAFRNTSWDDGVVCPGFEETGPRFGGRTGLVPLATSDRGDHVFAVRDDVPDGWRILTCDGDEQDFYEYRMGFAEWLHGYLTGGDMVGPDSAAT</sequence>
<protein>
    <submittedName>
        <fullName evidence="2">SMI1/KNR4 family protein</fullName>
    </submittedName>
</protein>